<dbReference type="Gene3D" id="2.180.10.10">
    <property type="entry name" value="RHS repeat-associated core"/>
    <property type="match status" value="1"/>
</dbReference>
<protein>
    <submittedName>
        <fullName evidence="2">RHS repeat protein</fullName>
    </submittedName>
</protein>
<dbReference type="Proteomes" id="UP000535954">
    <property type="component" value="Unassembled WGS sequence"/>
</dbReference>
<sequence>MQKFENVDIQRDDQGHLLALRQGDKAVVTFRYGDAGRVVKFTTAEGYGGDFYYNEKGWQTSHKNAWNCTYGFNYNTAGSLAGAIWPDGSRITTFYDPKTANVTSFIDRQGEMESYTVLQGAPDQKSHAKPHAKRQEQENVRHDLQLPIQHPGFAYERKSHEA</sequence>
<evidence type="ECO:0000256" key="1">
    <source>
        <dbReference type="SAM" id="MobiDB-lite"/>
    </source>
</evidence>
<reference evidence="2 3" key="1">
    <citation type="journal article" date="2020" name="Front. Microbiol.">
        <title>Genetic Organization of the aprX-lipA2 Operon Affects the Proteolytic Potential of Pseudomonas Species in Milk.</title>
        <authorList>
            <person name="Maier C."/>
            <person name="Huptas C."/>
            <person name="von Neubeck M."/>
            <person name="Scherer S."/>
            <person name="Wenning M."/>
            <person name="Lucking G."/>
        </authorList>
    </citation>
    <scope>NUCLEOTIDE SEQUENCE [LARGE SCALE GENOMIC DNA]</scope>
    <source>
        <strain evidence="2 3">WS 5405</strain>
    </source>
</reference>
<accession>A0A7Y1M7V9</accession>
<evidence type="ECO:0000313" key="2">
    <source>
        <dbReference type="EMBL" id="NNA76854.1"/>
    </source>
</evidence>
<feature type="region of interest" description="Disordered" evidence="1">
    <location>
        <begin position="119"/>
        <end position="162"/>
    </location>
</feature>
<dbReference type="AlphaFoldDB" id="A0A7Y1M7V9"/>
<name>A0A7Y1M7V9_9PSED</name>
<dbReference type="EMBL" id="JAAQYH010000023">
    <property type="protein sequence ID" value="NNA76854.1"/>
    <property type="molecule type" value="Genomic_DNA"/>
</dbReference>
<proteinExistence type="predicted"/>
<dbReference type="RefSeq" id="WP_169900583.1">
    <property type="nucleotide sequence ID" value="NZ_JAAQYH010000023.1"/>
</dbReference>
<comment type="caution">
    <text evidence="2">The sequence shown here is derived from an EMBL/GenBank/DDBJ whole genome shotgun (WGS) entry which is preliminary data.</text>
</comment>
<organism evidence="2 3">
    <name type="scientific">Pseudomonas lactis</name>
    <dbReference type="NCBI Taxonomy" id="1615674"/>
    <lineage>
        <taxon>Bacteria</taxon>
        <taxon>Pseudomonadati</taxon>
        <taxon>Pseudomonadota</taxon>
        <taxon>Gammaproteobacteria</taxon>
        <taxon>Pseudomonadales</taxon>
        <taxon>Pseudomonadaceae</taxon>
        <taxon>Pseudomonas</taxon>
    </lineage>
</organism>
<gene>
    <name evidence="2" type="ORF">HBO13_29915</name>
</gene>
<evidence type="ECO:0000313" key="3">
    <source>
        <dbReference type="Proteomes" id="UP000535954"/>
    </source>
</evidence>
<feature type="compositionally biased region" description="Basic and acidic residues" evidence="1">
    <location>
        <begin position="133"/>
        <end position="144"/>
    </location>
</feature>